<dbReference type="SUPFAM" id="SSF56112">
    <property type="entry name" value="Protein kinase-like (PK-like)"/>
    <property type="match status" value="1"/>
</dbReference>
<dbReference type="InterPro" id="IPR008271">
    <property type="entry name" value="Ser/Thr_kinase_AS"/>
</dbReference>
<dbReference type="RefSeq" id="WP_011514737.1">
    <property type="nucleotide sequence ID" value="NC_007969.1"/>
</dbReference>
<keyword evidence="3" id="KW-1185">Reference proteome</keyword>
<dbReference type="Pfam" id="PF00069">
    <property type="entry name" value="Pkinase"/>
    <property type="match status" value="1"/>
</dbReference>
<sequence>MSAKKKYKKDTMVKGWVLQEKLGAGGSAEVWIAKKGNKVGAIKLLQYLRENPYLRFKREVSSLLDSQNIDGVMKITEYDLNTDFKKNLPYFIMPVGTKFSKWREGKSILEAIKELTNLGETIKNLHDKGYYHRDIKPANILFVDDRLYLADFGLVKFPNNKDITEEKTDVGPKFTMAPEMRRNASVASGEFADVYSFAKTLWITITGNNKCFDGQYNVLSTVGLSNYYGGLYSKSFDVLLTECTEDSPNQRPKMIEVVRRLKEWTEINNDFHSRNLTEWFDLQRSIFPAGAPKSVTWVDKNDILIILNQIAQVENLNHMFLPDGGGNTFIGASMANEEGFIAIQTSPKSYYILKPKKLTYESFGMDSQWNYFRLEVEISPHTDVYENLYFNYSYEEVVEVEPTLYVDRIHWDENEYNGEYLPESANRICRYVSGSFVIFSTRSIYNRVSGTYDGRHNKMSEDEFRDYITKGAISHAEHLAIT</sequence>
<feature type="domain" description="Protein kinase" evidence="1">
    <location>
        <begin position="16"/>
        <end position="265"/>
    </location>
</feature>
<dbReference type="Proteomes" id="UP000002425">
    <property type="component" value="Chromosome"/>
</dbReference>
<evidence type="ECO:0000313" key="3">
    <source>
        <dbReference type="Proteomes" id="UP000002425"/>
    </source>
</evidence>
<name>Q1Q7Y7_PSYCK</name>
<dbReference type="InterPro" id="IPR050167">
    <property type="entry name" value="Ser_Thr_protein_kinase"/>
</dbReference>
<dbReference type="eggNOG" id="COG0515">
    <property type="taxonomic scope" value="Bacteria"/>
</dbReference>
<dbReference type="PROSITE" id="PS00108">
    <property type="entry name" value="PROTEIN_KINASE_ST"/>
    <property type="match status" value="1"/>
</dbReference>
<dbReference type="SMART" id="SM00220">
    <property type="entry name" value="S_TKc"/>
    <property type="match status" value="1"/>
</dbReference>
<dbReference type="EMBL" id="CP000323">
    <property type="protein sequence ID" value="ABE76216.1"/>
    <property type="molecule type" value="Genomic_DNA"/>
</dbReference>
<proteinExistence type="predicted"/>
<dbReference type="InterPro" id="IPR011009">
    <property type="entry name" value="Kinase-like_dom_sf"/>
</dbReference>
<gene>
    <name evidence="2" type="ordered locus">Pcryo_2439</name>
</gene>
<keyword evidence="2" id="KW-0723">Serine/threonine-protein kinase</keyword>
<organism evidence="2 3">
    <name type="scientific">Psychrobacter cryohalolentis (strain ATCC BAA-1226 / DSM 17306 / VKM B-2378 / K5)</name>
    <dbReference type="NCBI Taxonomy" id="335284"/>
    <lineage>
        <taxon>Bacteria</taxon>
        <taxon>Pseudomonadati</taxon>
        <taxon>Pseudomonadota</taxon>
        <taxon>Gammaproteobacteria</taxon>
        <taxon>Moraxellales</taxon>
        <taxon>Moraxellaceae</taxon>
        <taxon>Psychrobacter</taxon>
    </lineage>
</organism>
<dbReference type="STRING" id="335284.Pcryo_2439"/>
<evidence type="ECO:0000259" key="1">
    <source>
        <dbReference type="PROSITE" id="PS50011"/>
    </source>
</evidence>
<accession>Q1Q7Y7</accession>
<keyword evidence="2" id="KW-0418">Kinase</keyword>
<dbReference type="GO" id="GO:0004674">
    <property type="term" value="F:protein serine/threonine kinase activity"/>
    <property type="evidence" value="ECO:0007669"/>
    <property type="project" value="UniProtKB-KW"/>
</dbReference>
<dbReference type="GO" id="GO:0005524">
    <property type="term" value="F:ATP binding"/>
    <property type="evidence" value="ECO:0007669"/>
    <property type="project" value="InterPro"/>
</dbReference>
<dbReference type="AlphaFoldDB" id="Q1Q7Y7"/>
<reference evidence="2" key="1">
    <citation type="submission" date="2006-03" db="EMBL/GenBank/DDBJ databases">
        <title>Complete sequence of chromosome of Psychrobacter cryohalolentis K5.</title>
        <authorList>
            <consortium name="US DOE Joint Genome Institute"/>
            <person name="Copeland A."/>
            <person name="Lucas S."/>
            <person name="Lapidus A."/>
            <person name="Barry K."/>
            <person name="Detter J.C."/>
            <person name="Glavina del Rio T."/>
            <person name="Hammon N."/>
            <person name="Israni S."/>
            <person name="Dalin E."/>
            <person name="Tice H."/>
            <person name="Pitluck S."/>
            <person name="Brettin T."/>
            <person name="Bruce D."/>
            <person name="Han C."/>
            <person name="Tapia R."/>
            <person name="Sims D.R."/>
            <person name="Gilna P."/>
            <person name="Schmutz J."/>
            <person name="Larimer F."/>
            <person name="Land M."/>
            <person name="Hauser L."/>
            <person name="Kyrpides N."/>
            <person name="Kim E."/>
            <person name="Richardson P."/>
        </authorList>
    </citation>
    <scope>NUCLEOTIDE SEQUENCE</scope>
    <source>
        <strain evidence="2">K5</strain>
    </source>
</reference>
<dbReference type="InterPro" id="IPR000719">
    <property type="entry name" value="Prot_kinase_dom"/>
</dbReference>
<keyword evidence="2" id="KW-0808">Transferase</keyword>
<dbReference type="GO" id="GO:0005737">
    <property type="term" value="C:cytoplasm"/>
    <property type="evidence" value="ECO:0007669"/>
    <property type="project" value="TreeGrafter"/>
</dbReference>
<dbReference type="KEGG" id="pcr:Pcryo_2439"/>
<evidence type="ECO:0000313" key="2">
    <source>
        <dbReference type="EMBL" id="ABE76216.1"/>
    </source>
</evidence>
<dbReference type="HOGENOM" id="CLU_560123_0_0_6"/>
<dbReference type="PROSITE" id="PS50011">
    <property type="entry name" value="PROTEIN_KINASE_DOM"/>
    <property type="match status" value="1"/>
</dbReference>
<dbReference type="Gene3D" id="1.10.510.10">
    <property type="entry name" value="Transferase(Phosphotransferase) domain 1"/>
    <property type="match status" value="1"/>
</dbReference>
<dbReference type="GO" id="GO:0007165">
    <property type="term" value="P:signal transduction"/>
    <property type="evidence" value="ECO:0007669"/>
    <property type="project" value="TreeGrafter"/>
</dbReference>
<dbReference type="PANTHER" id="PTHR23257">
    <property type="entry name" value="SERINE-THREONINE PROTEIN KINASE"/>
    <property type="match status" value="1"/>
</dbReference>
<protein>
    <submittedName>
        <fullName evidence="2">Serine/threonine protein kinase</fullName>
    </submittedName>
</protein>